<dbReference type="Proteomes" id="UP000694845">
    <property type="component" value="Unplaced"/>
</dbReference>
<dbReference type="CDD" id="cd02440">
    <property type="entry name" value="AdoMet_MTases"/>
    <property type="match status" value="1"/>
</dbReference>
<proteinExistence type="predicted"/>
<dbReference type="SUPFAM" id="SSF53335">
    <property type="entry name" value="S-adenosyl-L-methionine-dependent methyltransferases"/>
    <property type="match status" value="1"/>
</dbReference>
<dbReference type="InterPro" id="IPR029063">
    <property type="entry name" value="SAM-dependent_MTases_sf"/>
</dbReference>
<name>A0A8B7ZE96_ACAPL</name>
<reference evidence="2" key="1">
    <citation type="submission" date="2025-08" db="UniProtKB">
        <authorList>
            <consortium name="RefSeq"/>
        </authorList>
    </citation>
    <scope>IDENTIFICATION</scope>
</reference>
<evidence type="ECO:0000313" key="1">
    <source>
        <dbReference type="Proteomes" id="UP000694845"/>
    </source>
</evidence>
<protein>
    <submittedName>
        <fullName evidence="2">Histamine N-methyltransferase-like isoform X1</fullName>
    </submittedName>
</protein>
<evidence type="ECO:0000313" key="2">
    <source>
        <dbReference type="RefSeq" id="XP_022103964.1"/>
    </source>
</evidence>
<keyword evidence="1" id="KW-1185">Reference proteome</keyword>
<dbReference type="RefSeq" id="XP_022103964.1">
    <property type="nucleotide sequence ID" value="XM_022248272.1"/>
</dbReference>
<gene>
    <name evidence="2" type="primary">LOC110986425</name>
</gene>
<dbReference type="Gene3D" id="3.40.50.150">
    <property type="entry name" value="Vaccinia Virus protein VP39"/>
    <property type="match status" value="1"/>
</dbReference>
<organism evidence="1 2">
    <name type="scientific">Acanthaster planci</name>
    <name type="common">Crown-of-thorns starfish</name>
    <dbReference type="NCBI Taxonomy" id="133434"/>
    <lineage>
        <taxon>Eukaryota</taxon>
        <taxon>Metazoa</taxon>
        <taxon>Echinodermata</taxon>
        <taxon>Eleutherozoa</taxon>
        <taxon>Asterozoa</taxon>
        <taxon>Asteroidea</taxon>
        <taxon>Valvatacea</taxon>
        <taxon>Valvatida</taxon>
        <taxon>Acanthasteridae</taxon>
        <taxon>Acanthaster</taxon>
    </lineage>
</organism>
<dbReference type="OrthoDB" id="5984880at2759"/>
<dbReference type="AlphaFoldDB" id="A0A8B7ZE96"/>
<accession>A0A8B7ZE96</accession>
<dbReference type="GeneID" id="110986425"/>
<sequence length="335" mass="37929">MQNGVLQWPCLQMTDIVSGVGLFCSACSHRLCKSSLVCRSTSRSTMQSTWQNLFHDTDHYLQSLKTFGAACGEFAVYVQWMETIIQETVVPKLKGALDQQGDLRVMGVGSGSGLMDYKLLVTLLQQFPRITNCVLEPLEEQLMKYHSLIESQALEQRGVNFEWRQQTIEQYEKAGSSAKFHFIIAMHVLYYFDNLEDSLMYLYSILKPGGIIMVVISSDDSGTSRFRSHMGPYHETYSVTSSADVRNVLDHHGISYSQHHERFHVNITSCFDDASEEGSMVLDFLNHVTKFKESATEDLKQQVLERLASSECSETTGDEILLNNDCDTIIISKPR</sequence>
<dbReference type="KEGG" id="aplc:110986425"/>
<dbReference type="Pfam" id="PF13489">
    <property type="entry name" value="Methyltransf_23"/>
    <property type="match status" value="1"/>
</dbReference>